<dbReference type="GeneID" id="25726440"/>
<sequence length="85" mass="9000">MDRRVEQQLGSHPCDACGADTYEANLSCHACGHGWEACAVSGYPVHPSERVAPKGGLAARRDDWNAWVGAFGTDPVTGLAATPLY</sequence>
<keyword evidence="1" id="KW-0969">Cilium</keyword>
<evidence type="ECO:0000313" key="1">
    <source>
        <dbReference type="EMBL" id="KIZ07626.1"/>
    </source>
</evidence>
<name>A0A0D2NU42_9CHLO</name>
<keyword evidence="2" id="KW-1185">Reference proteome</keyword>
<protein>
    <submittedName>
        <fullName evidence="1">Intraflagellar transport protein</fullName>
    </submittedName>
</protein>
<keyword evidence="1" id="KW-0966">Cell projection</keyword>
<proteinExistence type="predicted"/>
<keyword evidence="1" id="KW-0282">Flagellum</keyword>
<organism evidence="1 2">
    <name type="scientific">Monoraphidium neglectum</name>
    <dbReference type="NCBI Taxonomy" id="145388"/>
    <lineage>
        <taxon>Eukaryota</taxon>
        <taxon>Viridiplantae</taxon>
        <taxon>Chlorophyta</taxon>
        <taxon>core chlorophytes</taxon>
        <taxon>Chlorophyceae</taxon>
        <taxon>CS clade</taxon>
        <taxon>Sphaeropleales</taxon>
        <taxon>Selenastraceae</taxon>
        <taxon>Monoraphidium</taxon>
    </lineage>
</organism>
<reference evidence="1 2" key="1">
    <citation type="journal article" date="2013" name="BMC Genomics">
        <title>Reconstruction of the lipid metabolism for the microalga Monoraphidium neglectum from its genome sequence reveals characteristics suitable for biofuel production.</title>
        <authorList>
            <person name="Bogen C."/>
            <person name="Al-Dilaimi A."/>
            <person name="Albersmeier A."/>
            <person name="Wichmann J."/>
            <person name="Grundmann M."/>
            <person name="Rupp O."/>
            <person name="Lauersen K.J."/>
            <person name="Blifernez-Klassen O."/>
            <person name="Kalinowski J."/>
            <person name="Goesmann A."/>
            <person name="Mussgnug J.H."/>
            <person name="Kruse O."/>
        </authorList>
    </citation>
    <scope>NUCLEOTIDE SEQUENCE [LARGE SCALE GENOMIC DNA]</scope>
    <source>
        <strain evidence="1 2">SAG 48.87</strain>
    </source>
</reference>
<dbReference type="EMBL" id="KK100243">
    <property type="protein sequence ID" value="KIZ07626.1"/>
    <property type="molecule type" value="Genomic_DNA"/>
</dbReference>
<dbReference type="STRING" id="145388.A0A0D2NU42"/>
<dbReference type="RefSeq" id="XP_013906645.1">
    <property type="nucleotide sequence ID" value="XM_014051191.1"/>
</dbReference>
<dbReference type="KEGG" id="mng:MNEG_0322"/>
<evidence type="ECO:0000313" key="2">
    <source>
        <dbReference type="Proteomes" id="UP000054498"/>
    </source>
</evidence>
<gene>
    <name evidence="1" type="ORF">MNEG_0322</name>
</gene>
<dbReference type="AlphaFoldDB" id="A0A0D2NU42"/>
<dbReference type="Proteomes" id="UP000054498">
    <property type="component" value="Unassembled WGS sequence"/>
</dbReference>
<accession>A0A0D2NU42</accession>